<name>A0ABP4JUM9_9ACTN</name>
<comment type="caution">
    <text evidence="2">The sequence shown here is derived from an EMBL/GenBank/DDBJ whole genome shotgun (WGS) entry which is preliminary data.</text>
</comment>
<proteinExistence type="predicted"/>
<feature type="compositionally biased region" description="Polar residues" evidence="1">
    <location>
        <begin position="14"/>
        <end position="28"/>
    </location>
</feature>
<keyword evidence="3" id="KW-1185">Reference proteome</keyword>
<accession>A0ABP4JUM9</accession>
<evidence type="ECO:0000313" key="3">
    <source>
        <dbReference type="Proteomes" id="UP001500973"/>
    </source>
</evidence>
<organism evidence="2 3">
    <name type="scientific">Streptomyces thermospinosisporus</name>
    <dbReference type="NCBI Taxonomy" id="161482"/>
    <lineage>
        <taxon>Bacteria</taxon>
        <taxon>Bacillati</taxon>
        <taxon>Actinomycetota</taxon>
        <taxon>Actinomycetes</taxon>
        <taxon>Kitasatosporales</taxon>
        <taxon>Streptomycetaceae</taxon>
        <taxon>Streptomyces</taxon>
    </lineage>
</organism>
<dbReference type="EMBL" id="BAAAIZ010000078">
    <property type="protein sequence ID" value="GAA1430609.1"/>
    <property type="molecule type" value="Genomic_DNA"/>
</dbReference>
<dbReference type="Proteomes" id="UP001500973">
    <property type="component" value="Unassembled WGS sequence"/>
</dbReference>
<sequence length="71" mass="8052">MHTAQWTEEAIQQITTENTSLATSPQLTEDNRTFDERLRATRSNLRVRTGASPTSKPRLPTRFVEKDGLPP</sequence>
<protein>
    <submittedName>
        <fullName evidence="2">Uncharacterized protein</fullName>
    </submittedName>
</protein>
<reference evidence="3" key="1">
    <citation type="journal article" date="2019" name="Int. J. Syst. Evol. Microbiol.">
        <title>The Global Catalogue of Microorganisms (GCM) 10K type strain sequencing project: providing services to taxonomists for standard genome sequencing and annotation.</title>
        <authorList>
            <consortium name="The Broad Institute Genomics Platform"/>
            <consortium name="The Broad Institute Genome Sequencing Center for Infectious Disease"/>
            <person name="Wu L."/>
            <person name="Ma J."/>
        </authorList>
    </citation>
    <scope>NUCLEOTIDE SEQUENCE [LARGE SCALE GENOMIC DNA]</scope>
    <source>
        <strain evidence="3">JCM 11756</strain>
    </source>
</reference>
<gene>
    <name evidence="2" type="ORF">GCM10009601_48280</name>
</gene>
<feature type="region of interest" description="Disordered" evidence="1">
    <location>
        <begin position="14"/>
        <end position="33"/>
    </location>
</feature>
<evidence type="ECO:0000256" key="1">
    <source>
        <dbReference type="SAM" id="MobiDB-lite"/>
    </source>
</evidence>
<feature type="compositionally biased region" description="Polar residues" evidence="1">
    <location>
        <begin position="46"/>
        <end position="55"/>
    </location>
</feature>
<feature type="region of interest" description="Disordered" evidence="1">
    <location>
        <begin position="46"/>
        <end position="71"/>
    </location>
</feature>
<evidence type="ECO:0000313" key="2">
    <source>
        <dbReference type="EMBL" id="GAA1430609.1"/>
    </source>
</evidence>